<accession>A0A9Q1FN32</accession>
<reference evidence="2" key="1">
    <citation type="journal article" date="2023" name="Science">
        <title>Genome structures resolve the early diversification of teleost fishes.</title>
        <authorList>
            <person name="Parey E."/>
            <person name="Louis A."/>
            <person name="Montfort J."/>
            <person name="Bouchez O."/>
            <person name="Roques C."/>
            <person name="Iampietro C."/>
            <person name="Lluch J."/>
            <person name="Castinel A."/>
            <person name="Donnadieu C."/>
            <person name="Desvignes T."/>
            <person name="Floi Bucao C."/>
            <person name="Jouanno E."/>
            <person name="Wen M."/>
            <person name="Mejri S."/>
            <person name="Dirks R."/>
            <person name="Jansen H."/>
            <person name="Henkel C."/>
            <person name="Chen W.J."/>
            <person name="Zahm M."/>
            <person name="Cabau C."/>
            <person name="Klopp C."/>
            <person name="Thompson A.W."/>
            <person name="Robinson-Rechavi M."/>
            <person name="Braasch I."/>
            <person name="Lecointre G."/>
            <person name="Bobe J."/>
            <person name="Postlethwait J.H."/>
            <person name="Berthelot C."/>
            <person name="Roest Crollius H."/>
            <person name="Guiguen Y."/>
        </authorList>
    </citation>
    <scope>NUCLEOTIDE SEQUENCE</scope>
    <source>
        <strain evidence="2">WJC10195</strain>
    </source>
</reference>
<organism evidence="2 3">
    <name type="scientific">Synaphobranchus kaupii</name>
    <name type="common">Kaup's arrowtooth eel</name>
    <dbReference type="NCBI Taxonomy" id="118154"/>
    <lineage>
        <taxon>Eukaryota</taxon>
        <taxon>Metazoa</taxon>
        <taxon>Chordata</taxon>
        <taxon>Craniata</taxon>
        <taxon>Vertebrata</taxon>
        <taxon>Euteleostomi</taxon>
        <taxon>Actinopterygii</taxon>
        <taxon>Neopterygii</taxon>
        <taxon>Teleostei</taxon>
        <taxon>Anguilliformes</taxon>
        <taxon>Synaphobranchidae</taxon>
        <taxon>Synaphobranchus</taxon>
    </lineage>
</organism>
<comment type="caution">
    <text evidence="2">The sequence shown here is derived from an EMBL/GenBank/DDBJ whole genome shotgun (WGS) entry which is preliminary data.</text>
</comment>
<sequence length="77" mass="8567">MASSSRLTVQGWTGLVCRLQAASHSGLERLGSARLSNRSRRASGKVLEERKVEQTHQSQEQFHSVNSQKEVELNSCI</sequence>
<feature type="region of interest" description="Disordered" evidence="1">
    <location>
        <begin position="33"/>
        <end position="77"/>
    </location>
</feature>
<proteinExistence type="predicted"/>
<keyword evidence="3" id="KW-1185">Reference proteome</keyword>
<dbReference type="Proteomes" id="UP001152622">
    <property type="component" value="Chromosome 4"/>
</dbReference>
<evidence type="ECO:0000313" key="3">
    <source>
        <dbReference type="Proteomes" id="UP001152622"/>
    </source>
</evidence>
<feature type="compositionally biased region" description="Polar residues" evidence="1">
    <location>
        <begin position="55"/>
        <end position="68"/>
    </location>
</feature>
<evidence type="ECO:0000313" key="2">
    <source>
        <dbReference type="EMBL" id="KAJ8362889.1"/>
    </source>
</evidence>
<dbReference type="EMBL" id="JAINUF010000004">
    <property type="protein sequence ID" value="KAJ8362889.1"/>
    <property type="molecule type" value="Genomic_DNA"/>
</dbReference>
<dbReference type="AlphaFoldDB" id="A0A9Q1FN32"/>
<protein>
    <submittedName>
        <fullName evidence="2">Uncharacterized protein</fullName>
    </submittedName>
</protein>
<name>A0A9Q1FN32_SYNKA</name>
<evidence type="ECO:0000256" key="1">
    <source>
        <dbReference type="SAM" id="MobiDB-lite"/>
    </source>
</evidence>
<gene>
    <name evidence="2" type="ORF">SKAU_G00117200</name>
</gene>